<name>A0ABW3ZX88_9BACI</name>
<evidence type="ECO:0000313" key="2">
    <source>
        <dbReference type="Proteomes" id="UP001597178"/>
    </source>
</evidence>
<evidence type="ECO:0000313" key="1">
    <source>
        <dbReference type="EMBL" id="MFD1362783.1"/>
    </source>
</evidence>
<keyword evidence="2" id="KW-1185">Reference proteome</keyword>
<organism evidence="1 2">
    <name type="scientific">Lentibacillus salinarum</name>
    <dbReference type="NCBI Taxonomy" id="446820"/>
    <lineage>
        <taxon>Bacteria</taxon>
        <taxon>Bacillati</taxon>
        <taxon>Bacillota</taxon>
        <taxon>Bacilli</taxon>
        <taxon>Bacillales</taxon>
        <taxon>Bacillaceae</taxon>
        <taxon>Lentibacillus</taxon>
    </lineage>
</organism>
<dbReference type="Proteomes" id="UP001597178">
    <property type="component" value="Unassembled WGS sequence"/>
</dbReference>
<proteinExistence type="predicted"/>
<protein>
    <submittedName>
        <fullName evidence="1">Uncharacterized protein</fullName>
    </submittedName>
</protein>
<dbReference type="RefSeq" id="WP_382401668.1">
    <property type="nucleotide sequence ID" value="NZ_JBHTNH010000028.1"/>
</dbReference>
<accession>A0ABW3ZX88</accession>
<reference evidence="2" key="1">
    <citation type="journal article" date="2019" name="Int. J. Syst. Evol. Microbiol.">
        <title>The Global Catalogue of Microorganisms (GCM) 10K type strain sequencing project: providing services to taxonomists for standard genome sequencing and annotation.</title>
        <authorList>
            <consortium name="The Broad Institute Genomics Platform"/>
            <consortium name="The Broad Institute Genome Sequencing Center for Infectious Disease"/>
            <person name="Wu L."/>
            <person name="Ma J."/>
        </authorList>
    </citation>
    <scope>NUCLEOTIDE SEQUENCE [LARGE SCALE GENOMIC DNA]</scope>
    <source>
        <strain evidence="2">CCUG 54822</strain>
    </source>
</reference>
<gene>
    <name evidence="1" type="ORF">ACFQ4A_14070</name>
</gene>
<sequence>MSTATANTEKRGIDLTEEEAVELAGEIEWAEAAVKSMKDKLKEYVKEYGSIKTSNKVWEMSTTTSWKFDPEALKSISEMMGVEGYNRWELLSLPKKSLDKLGWEDDVLAQYGIKKETQRFTSRKK</sequence>
<dbReference type="EMBL" id="JBHTNH010000028">
    <property type="protein sequence ID" value="MFD1362783.1"/>
    <property type="molecule type" value="Genomic_DNA"/>
</dbReference>
<comment type="caution">
    <text evidence="1">The sequence shown here is derived from an EMBL/GenBank/DDBJ whole genome shotgun (WGS) entry which is preliminary data.</text>
</comment>